<dbReference type="AlphaFoldDB" id="A0A1G6V847"/>
<dbReference type="EMBL" id="FMZX01000008">
    <property type="protein sequence ID" value="SDD49187.1"/>
    <property type="molecule type" value="Genomic_DNA"/>
</dbReference>
<evidence type="ECO:0000256" key="1">
    <source>
        <dbReference type="SAM" id="MobiDB-lite"/>
    </source>
</evidence>
<feature type="region of interest" description="Disordered" evidence="1">
    <location>
        <begin position="170"/>
        <end position="200"/>
    </location>
</feature>
<feature type="region of interest" description="Disordered" evidence="1">
    <location>
        <begin position="253"/>
        <end position="313"/>
    </location>
</feature>
<gene>
    <name evidence="2" type="ORF">SAMN04487779_1008149</name>
</gene>
<organism evidence="2 3">
    <name type="scientific">Belnapia rosea</name>
    <dbReference type="NCBI Taxonomy" id="938405"/>
    <lineage>
        <taxon>Bacteria</taxon>
        <taxon>Pseudomonadati</taxon>
        <taxon>Pseudomonadota</taxon>
        <taxon>Alphaproteobacteria</taxon>
        <taxon>Acetobacterales</taxon>
        <taxon>Roseomonadaceae</taxon>
        <taxon>Belnapia</taxon>
    </lineage>
</organism>
<reference evidence="2 3" key="1">
    <citation type="submission" date="2016-10" db="EMBL/GenBank/DDBJ databases">
        <authorList>
            <person name="de Groot N.N."/>
        </authorList>
    </citation>
    <scope>NUCLEOTIDE SEQUENCE [LARGE SCALE GENOMIC DNA]</scope>
    <source>
        <strain evidence="2 3">CPCC 100156</strain>
    </source>
</reference>
<keyword evidence="3" id="KW-1185">Reference proteome</keyword>
<evidence type="ECO:0000313" key="3">
    <source>
        <dbReference type="Proteomes" id="UP000198925"/>
    </source>
</evidence>
<feature type="compositionally biased region" description="Low complexity" evidence="1">
    <location>
        <begin position="264"/>
        <end position="281"/>
    </location>
</feature>
<protein>
    <submittedName>
        <fullName evidence="2">Uncharacterized protein</fullName>
    </submittedName>
</protein>
<feature type="compositionally biased region" description="Basic and acidic residues" evidence="1">
    <location>
        <begin position="188"/>
        <end position="200"/>
    </location>
</feature>
<dbReference type="Proteomes" id="UP000198925">
    <property type="component" value="Unassembled WGS sequence"/>
</dbReference>
<sequence length="351" mass="38100">MAWTEAELRAIAEGEVAADNSGAIPTGLPEPERAAWRQGYARGWNGLGQPRQVDIPEHAFERDAWSQGWQAGWAVCKAAGRGYTERLREALWDRVLKVEGIDASRWSLPERDAYDDGAAAAWAGLEGIPAARYRGRLREFVLYWIAGWQDAFRELVEGDPAAARRADEFRRQAGSEGEEPDAPGGADGRPRSGAERQRAYRERRATAWITMPVAAQAGFREVAARRGTSLDRTLQPVLERALRLLESLDGNTDALKAGAPHGEPPSAEASGAPAPAVAVEEAATRKPEPAALEPPPAGGPPAARKDSVQVEVSGQTRELLDEVCRRLGRPRDVVLVHMAEAMREGLVQSEA</sequence>
<dbReference type="RefSeq" id="WP_143018156.1">
    <property type="nucleotide sequence ID" value="NZ_FMZX01000008.1"/>
</dbReference>
<name>A0A1G6V847_9PROT</name>
<accession>A0A1G6V847</accession>
<evidence type="ECO:0000313" key="2">
    <source>
        <dbReference type="EMBL" id="SDD49187.1"/>
    </source>
</evidence>
<proteinExistence type="predicted"/>